<feature type="region of interest" description="Disordered" evidence="1">
    <location>
        <begin position="87"/>
        <end position="120"/>
    </location>
</feature>
<dbReference type="Proteomes" id="UP000186391">
    <property type="component" value="Unassembled WGS sequence"/>
</dbReference>
<evidence type="ECO:0000256" key="1">
    <source>
        <dbReference type="SAM" id="MobiDB-lite"/>
    </source>
</evidence>
<dbReference type="OrthoDB" id="509458at2"/>
<dbReference type="RefSeq" id="WP_062248976.1">
    <property type="nucleotide sequence ID" value="NZ_MRCA01000001.1"/>
</dbReference>
<feature type="compositionally biased region" description="Polar residues" evidence="1">
    <location>
        <begin position="87"/>
        <end position="113"/>
    </location>
</feature>
<organism evidence="2 3">
    <name type="scientific">Fischerella major NIES-592</name>
    <dbReference type="NCBI Taxonomy" id="210994"/>
    <lineage>
        <taxon>Bacteria</taxon>
        <taxon>Bacillati</taxon>
        <taxon>Cyanobacteriota</taxon>
        <taxon>Cyanophyceae</taxon>
        <taxon>Nostocales</taxon>
        <taxon>Hapalosiphonaceae</taxon>
        <taxon>Fischerella</taxon>
    </lineage>
</organism>
<dbReference type="EMBL" id="MRCA01000001">
    <property type="protein sequence ID" value="OKH16513.1"/>
    <property type="molecule type" value="Genomic_DNA"/>
</dbReference>
<gene>
    <name evidence="2" type="ORF">NIES592_02440</name>
</gene>
<evidence type="ECO:0008006" key="4">
    <source>
        <dbReference type="Google" id="ProtNLM"/>
    </source>
</evidence>
<evidence type="ECO:0000313" key="2">
    <source>
        <dbReference type="EMBL" id="OKH16513.1"/>
    </source>
</evidence>
<reference evidence="2 3" key="1">
    <citation type="submission" date="2016-11" db="EMBL/GenBank/DDBJ databases">
        <title>Draft Genome Sequences of Nine Cyanobacterial Strains from Diverse Habitats.</title>
        <authorList>
            <person name="Zhu T."/>
            <person name="Hou S."/>
            <person name="Lu X."/>
            <person name="Hess W.R."/>
        </authorList>
    </citation>
    <scope>NUCLEOTIDE SEQUENCE [LARGE SCALE GENOMIC DNA]</scope>
    <source>
        <strain evidence="2 3">NIES-592</strain>
    </source>
</reference>
<accession>A0A1U7H5D5</accession>
<proteinExistence type="predicted"/>
<dbReference type="Gene3D" id="2.40.160.20">
    <property type="match status" value="1"/>
</dbReference>
<dbReference type="AlphaFoldDB" id="A0A1U7H5D5"/>
<sequence length="261" mass="26755">MNTIFFNQKLVGLVGIATTAVLFGGLPTVAQTADSTSLEAEAMTASPVPVENSVEVSNSTSTQEQFYNVATPETDNPTFTPIPGTVATSSTGLTTVQDQHSTSQPSTATQEVAQSDILPGRATRGGSSYIGIAANIGLAGGESSLGDGNFMVISKVGLSRSLSVRPSVVVGDNTTILVPVTYDFSFQQLGDPFSEPVAIAPYVGAGAAINTGDDSQFSFLLSGGVDFPLNSQFTATAAVNAAFFDDTDIGLTLGVGYNFGL</sequence>
<dbReference type="InterPro" id="IPR011250">
    <property type="entry name" value="OMP/PagP_B-barrel"/>
</dbReference>
<dbReference type="SUPFAM" id="SSF56925">
    <property type="entry name" value="OMPA-like"/>
    <property type="match status" value="1"/>
</dbReference>
<protein>
    <recommendedName>
        <fullName evidence="4">Outer membrane protein beta-barrel domain-containing protein</fullName>
    </recommendedName>
</protein>
<evidence type="ECO:0000313" key="3">
    <source>
        <dbReference type="Proteomes" id="UP000186391"/>
    </source>
</evidence>
<comment type="caution">
    <text evidence="2">The sequence shown here is derived from an EMBL/GenBank/DDBJ whole genome shotgun (WGS) entry which is preliminary data.</text>
</comment>
<name>A0A1U7H5D5_9CYAN</name>
<keyword evidence="3" id="KW-1185">Reference proteome</keyword>